<feature type="domain" description="3-dehydroquinate synthase C-terminal" evidence="27">
    <location>
        <begin position="193"/>
        <end position="376"/>
    </location>
</feature>
<dbReference type="PROSITE" id="PS01128">
    <property type="entry name" value="SHIKIMATE_KINASE"/>
    <property type="match status" value="1"/>
</dbReference>
<feature type="binding site" evidence="21">
    <location>
        <begin position="44"/>
        <end position="46"/>
    </location>
    <ligand>
        <name>NAD(+)</name>
        <dbReference type="ChEBI" id="CHEBI:57540"/>
    </ligand>
</feature>
<evidence type="ECO:0000256" key="7">
    <source>
        <dbReference type="ARBA" id="ARBA00022679"/>
    </source>
</evidence>
<dbReference type="CDD" id="cd00502">
    <property type="entry name" value="DHQase_I"/>
    <property type="match status" value="1"/>
</dbReference>
<dbReference type="InterPro" id="IPR013708">
    <property type="entry name" value="Shikimate_DH-bd_N"/>
</dbReference>
<evidence type="ECO:0000259" key="24">
    <source>
        <dbReference type="Pfam" id="PF01761"/>
    </source>
</evidence>
<dbReference type="PRINTS" id="PR01100">
    <property type="entry name" value="SHIKIMTKNASE"/>
</dbReference>
<feature type="binding site" evidence="21">
    <location>
        <position position="268"/>
    </location>
    <ligand>
        <name>7-phospho-2-dehydro-3-deoxy-D-arabino-heptonate</name>
        <dbReference type="ChEBI" id="CHEBI:58394"/>
    </ligand>
</feature>
<dbReference type="EC" id="2.5.1.19" evidence="21"/>
<feature type="binding site" evidence="21">
    <location>
        <position position="164"/>
    </location>
    <ligand>
        <name>7-phospho-2-dehydro-3-deoxy-D-arabino-heptonate</name>
        <dbReference type="ChEBI" id="CHEBI:58394"/>
    </ligand>
</feature>
<feature type="binding site" evidence="21">
    <location>
        <position position="305"/>
    </location>
    <ligand>
        <name>Zn(2+)</name>
        <dbReference type="ChEBI" id="CHEBI:29105"/>
        <note>catalytic</note>
    </ligand>
</feature>
<evidence type="ECO:0000256" key="16">
    <source>
        <dbReference type="ARBA" id="ARBA00023239"/>
    </source>
</evidence>
<evidence type="ECO:0000256" key="18">
    <source>
        <dbReference type="ARBA" id="ARBA00044633"/>
    </source>
</evidence>
<comment type="pathway">
    <text evidence="21 22">Metabolic intermediate biosynthesis; chorismate biosynthesis; chorismate from D-erythrose 4-phosphate and phosphoenolpyruvate: step 2/7.</text>
</comment>
<dbReference type="PANTHER" id="PTHR21090">
    <property type="entry name" value="AROM/DEHYDROQUINATE SYNTHASE"/>
    <property type="match status" value="1"/>
</dbReference>
<dbReference type="EC" id="4.2.3.4" evidence="21"/>
<dbReference type="SUPFAM" id="SSF52540">
    <property type="entry name" value="P-loop containing nucleoside triphosphate hydrolases"/>
    <property type="match status" value="1"/>
</dbReference>
<dbReference type="SUPFAM" id="SSF51735">
    <property type="entry name" value="NAD(P)-binding Rossmann-fold domains"/>
    <property type="match status" value="1"/>
</dbReference>
<dbReference type="InterPro" id="IPR056179">
    <property type="entry name" value="DHQS_C"/>
</dbReference>
<feature type="active site" description="Proton acceptor; for 3-dehydroquinate synthase activity" evidence="21">
    <location>
        <position position="278"/>
    </location>
</feature>
<feature type="binding site" evidence="21">
    <location>
        <position position="163"/>
    </location>
    <ligand>
        <name>NAD(+)</name>
        <dbReference type="ChEBI" id="CHEBI:57540"/>
    </ligand>
</feature>
<dbReference type="InterPro" id="IPR001986">
    <property type="entry name" value="Enolpyruvate_Tfrase_dom"/>
</dbReference>
<dbReference type="HAMAP" id="MF_00109">
    <property type="entry name" value="Shikimate_kinase"/>
    <property type="match status" value="1"/>
</dbReference>
<dbReference type="InterPro" id="IPR008289">
    <property type="entry name" value="Pentafunct_AroM"/>
</dbReference>
<dbReference type="Gene3D" id="1.20.1090.10">
    <property type="entry name" value="Dehydroquinate synthase-like - alpha domain"/>
    <property type="match status" value="1"/>
</dbReference>
<dbReference type="GO" id="GO:0005524">
    <property type="term" value="F:ATP binding"/>
    <property type="evidence" value="ECO:0007669"/>
    <property type="project" value="UniProtKB-UniRule"/>
</dbReference>
<dbReference type="FunFam" id="3.40.50.300:FF:001256">
    <property type="entry name" value="Pentafunctional AROM polypeptide"/>
    <property type="match status" value="1"/>
</dbReference>
<dbReference type="Pfam" id="PF01761">
    <property type="entry name" value="DHQ_synthase"/>
    <property type="match status" value="1"/>
</dbReference>
<dbReference type="InterPro" id="IPR046346">
    <property type="entry name" value="Aminoacid_DH-like_N_sf"/>
</dbReference>
<dbReference type="GO" id="GO:0004765">
    <property type="term" value="F:shikimate kinase activity"/>
    <property type="evidence" value="ECO:0007669"/>
    <property type="project" value="UniProtKB-UniRule"/>
</dbReference>
<comment type="catalytic activity">
    <reaction evidence="21 22">
        <text>7-phospho-2-dehydro-3-deoxy-D-arabino-heptonate = 3-dehydroquinate + phosphate</text>
        <dbReference type="Rhea" id="RHEA:21968"/>
        <dbReference type="ChEBI" id="CHEBI:32364"/>
        <dbReference type="ChEBI" id="CHEBI:43474"/>
        <dbReference type="ChEBI" id="CHEBI:58394"/>
        <dbReference type="EC" id="4.2.3.4"/>
    </reaction>
</comment>
<dbReference type="Gene3D" id="3.40.50.1970">
    <property type="match status" value="1"/>
</dbReference>
<dbReference type="Gene3D" id="3.40.50.720">
    <property type="entry name" value="NAD(P)-binding Rossmann-like Domain"/>
    <property type="match status" value="1"/>
</dbReference>
<dbReference type="Pfam" id="PF18317">
    <property type="entry name" value="SDH_C"/>
    <property type="match status" value="1"/>
</dbReference>
<feature type="domain" description="Enolpyruvate transferase" evidence="23">
    <location>
        <begin position="428"/>
        <end position="857"/>
    </location>
</feature>
<dbReference type="PANTHER" id="PTHR21090:SF5">
    <property type="entry name" value="PENTAFUNCTIONAL AROM POLYPEPTIDE"/>
    <property type="match status" value="1"/>
</dbReference>
<dbReference type="InterPro" id="IPR010110">
    <property type="entry name" value="Shikimate_DH_AroM-type"/>
</dbReference>
<dbReference type="GO" id="GO:0009423">
    <property type="term" value="P:chorismate biosynthetic process"/>
    <property type="evidence" value="ECO:0007669"/>
    <property type="project" value="UniProtKB-UniRule"/>
</dbReference>
<dbReference type="NCBIfam" id="TIGR01093">
    <property type="entry name" value="aroD"/>
    <property type="match status" value="1"/>
</dbReference>
<protein>
    <recommendedName>
        <fullName evidence="21">Pentafunctional AROM polypeptide</fullName>
    </recommendedName>
    <domain>
        <recommendedName>
            <fullName evidence="21">3-dehydroquinate synthase</fullName>
            <shortName evidence="21">DHQS</shortName>
            <ecNumber evidence="21">4.2.3.4</ecNumber>
        </recommendedName>
    </domain>
    <domain>
        <recommendedName>
            <fullName evidence="21">3-phosphoshikimate 1-carboxyvinyltransferase</fullName>
            <ecNumber evidence="21">2.5.1.19</ecNumber>
        </recommendedName>
        <alternativeName>
            <fullName evidence="21">5-enolpyruvylshikimate-3-phosphate synthase</fullName>
            <shortName evidence="21">EPSP synthase</shortName>
            <shortName evidence="21">EPSPS</shortName>
        </alternativeName>
    </domain>
    <domain>
        <recommendedName>
            <fullName evidence="21">Shikimate kinase</fullName>
            <shortName evidence="21">SK</shortName>
            <ecNumber evidence="21">2.7.1.71</ecNumber>
        </recommendedName>
    </domain>
    <domain>
        <recommendedName>
            <fullName evidence="21">3-dehydroquinate dehydratase</fullName>
            <shortName evidence="21">3-dehydroquinase</shortName>
            <ecNumber evidence="21">4.2.1.10</ecNumber>
        </recommendedName>
    </domain>
    <domain>
        <recommendedName>
            <fullName evidence="21">Shikimate dehydrogenase</fullName>
            <ecNumber evidence="21">1.1.1.25</ecNumber>
        </recommendedName>
    </domain>
</protein>
<keyword evidence="6 21" id="KW-0028">Amino-acid biosynthesis</keyword>
<proteinExistence type="inferred from homology"/>
<comment type="catalytic activity">
    <reaction evidence="21 22">
        <text>3-dehydroquinate = 3-dehydroshikimate + H2O</text>
        <dbReference type="Rhea" id="RHEA:21096"/>
        <dbReference type="ChEBI" id="CHEBI:15377"/>
        <dbReference type="ChEBI" id="CHEBI:16630"/>
        <dbReference type="ChEBI" id="CHEBI:32364"/>
        <dbReference type="EC" id="4.2.1.10"/>
    </reaction>
</comment>
<dbReference type="SUPFAM" id="SSF53223">
    <property type="entry name" value="Aminoacid dehydrogenase-like, N-terminal domain"/>
    <property type="match status" value="1"/>
</dbReference>
<feature type="active site" description="Proton acceptor; for 3-dehydroquinate dehydratase activity" evidence="21">
    <location>
        <position position="1202"/>
    </location>
</feature>
<dbReference type="GO" id="GO:0003866">
    <property type="term" value="F:3-phosphoshikimate 1-carboxyvinyltransferase activity"/>
    <property type="evidence" value="ECO:0007669"/>
    <property type="project" value="UniProtKB-UniRule"/>
</dbReference>
<dbReference type="Gene3D" id="3.40.50.10860">
    <property type="entry name" value="Leucine Dehydrogenase, chain A, domain 1"/>
    <property type="match status" value="1"/>
</dbReference>
<evidence type="ECO:0000259" key="26">
    <source>
        <dbReference type="Pfam" id="PF18317"/>
    </source>
</evidence>
<dbReference type="InterPro" id="IPR013792">
    <property type="entry name" value="RNA3'P_cycl/enolpyr_Trfase_a/b"/>
</dbReference>
<feature type="region of interest" description="3-dehydroquinate synthase" evidence="21">
    <location>
        <begin position="1"/>
        <end position="402"/>
    </location>
</feature>
<feature type="binding site" evidence="21">
    <location>
        <begin position="892"/>
        <end position="899"/>
    </location>
    <ligand>
        <name>ATP</name>
        <dbReference type="ChEBI" id="CHEBI:30616"/>
    </ligand>
</feature>
<comment type="pathway">
    <text evidence="2 21 22">Metabolic intermediate biosynthesis; chorismate biosynthesis; chorismate from D-erythrose 4-phosphate and phosphoenolpyruvate: step 6/7.</text>
</comment>
<keyword evidence="12 21" id="KW-0067">ATP-binding</keyword>
<evidence type="ECO:0000256" key="8">
    <source>
        <dbReference type="ARBA" id="ARBA00022723"/>
    </source>
</evidence>
<comment type="pathway">
    <text evidence="3 21 22">Metabolic intermediate biosynthesis; chorismate biosynthesis; chorismate from D-erythrose 4-phosphate and phosphoenolpyruvate: step 5/7.</text>
</comment>
<feature type="region of interest" description="Shikimate dehydrogenase" evidence="21">
    <location>
        <begin position="1312"/>
        <end position="1616"/>
    </location>
</feature>
<evidence type="ECO:0000256" key="13">
    <source>
        <dbReference type="ARBA" id="ARBA00022857"/>
    </source>
</evidence>
<dbReference type="PIRSF" id="PIRSF000514">
    <property type="entry name" value="Pentafunct_AroM"/>
    <property type="match status" value="1"/>
</dbReference>
<evidence type="ECO:0000313" key="29">
    <source>
        <dbReference type="Proteomes" id="UP000664534"/>
    </source>
</evidence>
<keyword evidence="16 21" id="KW-0456">Lyase</keyword>
<feature type="region of interest" description="Shikimate kinase" evidence="21">
    <location>
        <begin position="885"/>
        <end position="1077"/>
    </location>
</feature>
<evidence type="ECO:0000256" key="6">
    <source>
        <dbReference type="ARBA" id="ARBA00022605"/>
    </source>
</evidence>
<dbReference type="OrthoDB" id="197068at2759"/>
<dbReference type="NCBIfam" id="TIGR01809">
    <property type="entry name" value="Shik-DH-AROM"/>
    <property type="match status" value="1"/>
</dbReference>
<evidence type="ECO:0000256" key="21">
    <source>
        <dbReference type="HAMAP-Rule" id="MF_03143"/>
    </source>
</evidence>
<evidence type="ECO:0000256" key="4">
    <source>
        <dbReference type="ARBA" id="ARBA00009948"/>
    </source>
</evidence>
<evidence type="ECO:0000259" key="27">
    <source>
        <dbReference type="Pfam" id="PF24621"/>
    </source>
</evidence>
<dbReference type="InterPro" id="IPR016037">
    <property type="entry name" value="DHQ_synth_AroB"/>
</dbReference>
<evidence type="ECO:0000256" key="1">
    <source>
        <dbReference type="ARBA" id="ARBA00004496"/>
    </source>
</evidence>
<dbReference type="InterPro" id="IPR036291">
    <property type="entry name" value="NAD(P)-bd_dom_sf"/>
</dbReference>
<evidence type="ECO:0000256" key="14">
    <source>
        <dbReference type="ARBA" id="ARBA00023002"/>
    </source>
</evidence>
<dbReference type="EC" id="1.1.1.25" evidence="21"/>
<dbReference type="GO" id="GO:0005737">
    <property type="term" value="C:cytoplasm"/>
    <property type="evidence" value="ECO:0007669"/>
    <property type="project" value="UniProtKB-SubCell"/>
</dbReference>
<evidence type="ECO:0000256" key="17">
    <source>
        <dbReference type="ARBA" id="ARBA00023268"/>
    </source>
</evidence>
<evidence type="ECO:0000256" key="9">
    <source>
        <dbReference type="ARBA" id="ARBA00022741"/>
    </source>
</evidence>
<dbReference type="InterPro" id="IPR023000">
    <property type="entry name" value="Shikimate_kinase_CS"/>
</dbReference>
<dbReference type="NCBIfam" id="TIGR01356">
    <property type="entry name" value="aroA"/>
    <property type="match status" value="1"/>
</dbReference>
<feature type="binding site" evidence="21">
    <location>
        <position position="192"/>
    </location>
    <ligand>
        <name>NAD(+)</name>
        <dbReference type="ChEBI" id="CHEBI:57540"/>
    </ligand>
</feature>
<comment type="pathway">
    <text evidence="21 22">Metabolic intermediate biosynthesis; chorismate biosynthesis; chorismate from D-erythrose 4-phosphate and phosphoenolpyruvate: step 4/7.</text>
</comment>
<feature type="binding site" evidence="21">
    <location>
        <begin position="116"/>
        <end position="118"/>
    </location>
    <ligand>
        <name>NAD(+)</name>
        <dbReference type="ChEBI" id="CHEBI:57540"/>
    </ligand>
</feature>
<dbReference type="FunFam" id="3.65.10.10:FF:000007">
    <property type="entry name" value="Pentafunctional AROM polypeptide"/>
    <property type="match status" value="1"/>
</dbReference>
<dbReference type="InterPro" id="IPR000623">
    <property type="entry name" value="Shikimate_kinase/TSH1"/>
</dbReference>
<evidence type="ECO:0000259" key="25">
    <source>
        <dbReference type="Pfam" id="PF08501"/>
    </source>
</evidence>
<dbReference type="SUPFAM" id="SSF55205">
    <property type="entry name" value="EPT/RTPC-like"/>
    <property type="match status" value="1"/>
</dbReference>
<dbReference type="CDD" id="cd01556">
    <property type="entry name" value="EPSP_synthase"/>
    <property type="match status" value="1"/>
</dbReference>
<keyword evidence="9 21" id="KW-0547">Nucleotide-binding</keyword>
<dbReference type="HAMAP" id="MF_03143">
    <property type="entry name" value="Pentafunct_AroM"/>
    <property type="match status" value="1"/>
</dbReference>
<evidence type="ECO:0000256" key="10">
    <source>
        <dbReference type="ARBA" id="ARBA00022777"/>
    </source>
</evidence>
<evidence type="ECO:0000256" key="20">
    <source>
        <dbReference type="ARBA" id="ARBA00054455"/>
    </source>
</evidence>
<dbReference type="CDD" id="cd01065">
    <property type="entry name" value="NAD_bind_Shikimate_DH"/>
    <property type="match status" value="1"/>
</dbReference>
<dbReference type="EC" id="2.7.1.71" evidence="21"/>
<feature type="binding site" evidence="21">
    <location>
        <position position="148"/>
    </location>
    <ligand>
        <name>7-phospho-2-dehydro-3-deoxy-D-arabino-heptonate</name>
        <dbReference type="ChEBI" id="CHEBI:58394"/>
    </ligand>
</feature>
<dbReference type="InterPro" id="IPR036968">
    <property type="entry name" value="Enolpyruvate_Tfrase_sf"/>
</dbReference>
<dbReference type="GO" id="GO:0003856">
    <property type="term" value="F:3-dehydroquinate synthase activity"/>
    <property type="evidence" value="ECO:0007669"/>
    <property type="project" value="UniProtKB-UniRule"/>
</dbReference>
<feature type="domain" description="SDH C-terminal" evidence="26">
    <location>
        <begin position="1581"/>
        <end position="1609"/>
    </location>
</feature>
<dbReference type="FunFam" id="3.20.20.70:FF:000135">
    <property type="entry name" value="Pentafunctional AROM polypeptide"/>
    <property type="match status" value="1"/>
</dbReference>
<dbReference type="NCBIfam" id="TIGR01357">
    <property type="entry name" value="aroB"/>
    <property type="match status" value="1"/>
</dbReference>
<comment type="catalytic activity">
    <reaction evidence="18">
        <text>3-phosphoshikimate + phosphoenolpyruvate = 5-O-(1-carboxyvinyl)-3-phosphoshikimate + phosphate</text>
        <dbReference type="Rhea" id="RHEA:21256"/>
        <dbReference type="ChEBI" id="CHEBI:43474"/>
        <dbReference type="ChEBI" id="CHEBI:57701"/>
        <dbReference type="ChEBI" id="CHEBI:58702"/>
        <dbReference type="ChEBI" id="CHEBI:145989"/>
        <dbReference type="EC" id="2.5.1.19"/>
    </reaction>
    <physiologicalReaction direction="left-to-right" evidence="18">
        <dbReference type="Rhea" id="RHEA:21257"/>
    </physiologicalReaction>
</comment>
<dbReference type="UniPathway" id="UPA00053">
    <property type="reaction ID" value="UER00085"/>
</dbReference>
<dbReference type="InterPro" id="IPR013785">
    <property type="entry name" value="Aldolase_TIM"/>
</dbReference>
<comment type="subunit">
    <text evidence="21 22">Homodimer.</text>
</comment>
<comment type="similarity">
    <text evidence="21 22">In the C-terminal section; belongs to the shikimate dehydrogenase family.</text>
</comment>
<evidence type="ECO:0000256" key="5">
    <source>
        <dbReference type="ARBA" id="ARBA00022490"/>
    </source>
</evidence>
<gene>
    <name evidence="28" type="primary">ARO1</name>
    <name evidence="28" type="ORF">IMSHALPRED_008215</name>
</gene>
<reference evidence="28" key="1">
    <citation type="submission" date="2021-03" db="EMBL/GenBank/DDBJ databases">
        <authorList>
            <person name="Tagirdzhanova G."/>
        </authorList>
    </citation>
    <scope>NUCLEOTIDE SEQUENCE</scope>
</reference>
<feature type="binding site" evidence="21">
    <location>
        <position position="289"/>
    </location>
    <ligand>
        <name>Zn(2+)</name>
        <dbReference type="ChEBI" id="CHEBI:29105"/>
        <note>catalytic</note>
    </ligand>
</feature>
<keyword evidence="7 21" id="KW-0808">Transferase</keyword>
<comment type="catalytic activity">
    <reaction evidence="19 21 22">
        <text>shikimate + ATP = 3-phosphoshikimate + ADP + H(+)</text>
        <dbReference type="Rhea" id="RHEA:13121"/>
        <dbReference type="ChEBI" id="CHEBI:15378"/>
        <dbReference type="ChEBI" id="CHEBI:30616"/>
        <dbReference type="ChEBI" id="CHEBI:36208"/>
        <dbReference type="ChEBI" id="CHEBI:145989"/>
        <dbReference type="ChEBI" id="CHEBI:456216"/>
        <dbReference type="EC" id="2.7.1.71"/>
    </reaction>
</comment>
<evidence type="ECO:0000256" key="19">
    <source>
        <dbReference type="ARBA" id="ARBA00048567"/>
    </source>
</evidence>
<feature type="binding site" evidence="21">
    <location>
        <begin position="81"/>
        <end position="84"/>
    </location>
    <ligand>
        <name>NAD(+)</name>
        <dbReference type="ChEBI" id="CHEBI:57540"/>
    </ligand>
</feature>
<dbReference type="InterPro" id="IPR001381">
    <property type="entry name" value="DHquinase_I"/>
</dbReference>
<comment type="cofactor">
    <cofactor evidence="21 22">
        <name>Zn(2+)</name>
        <dbReference type="ChEBI" id="CHEBI:29105"/>
    </cofactor>
    <text evidence="21 22">Binds 2 Zn(2+) ions per subunit.</text>
</comment>
<dbReference type="EC" id="4.2.1.10" evidence="21"/>
<feature type="binding site" evidence="21">
    <location>
        <position position="132"/>
    </location>
    <ligand>
        <name>7-phospho-2-dehydro-3-deoxy-D-arabino-heptonate</name>
        <dbReference type="ChEBI" id="CHEBI:58394"/>
    </ligand>
</feature>
<evidence type="ECO:0000256" key="2">
    <source>
        <dbReference type="ARBA" id="ARBA00004811"/>
    </source>
</evidence>
<feature type="binding site" evidence="21">
    <location>
        <begin position="196"/>
        <end position="199"/>
    </location>
    <ligand>
        <name>7-phospho-2-dehydro-3-deoxy-D-arabino-heptonate</name>
        <dbReference type="ChEBI" id="CHEBI:58394"/>
    </ligand>
</feature>
<comment type="subcellular location">
    <subcellularLocation>
        <location evidence="1 21 22">Cytoplasm</location>
    </subcellularLocation>
</comment>
<feature type="binding site" evidence="21">
    <location>
        <position position="289"/>
    </location>
    <ligand>
        <name>7-phospho-2-dehydro-3-deoxy-D-arabino-heptonate</name>
        <dbReference type="ChEBI" id="CHEBI:58394"/>
    </ligand>
</feature>
<dbReference type="EMBL" id="CAJPDT010000057">
    <property type="protein sequence ID" value="CAF9930537.1"/>
    <property type="molecule type" value="Genomic_DNA"/>
</dbReference>
<feature type="active site" description="Proton acceptor; for 3-dehydroquinate synthase activity" evidence="21">
    <location>
        <position position="293"/>
    </location>
</feature>
<comment type="similarity">
    <text evidence="21 22">In the 3rd section; belongs to the shikimate kinase family.</text>
</comment>
<keyword evidence="17 21" id="KW-0511">Multifunctional enzyme</keyword>
<evidence type="ECO:0000256" key="15">
    <source>
        <dbReference type="ARBA" id="ARBA00023141"/>
    </source>
</evidence>
<feature type="domain" description="Shikimate dehydrogenase substrate binding N-terminal" evidence="25">
    <location>
        <begin position="1317"/>
        <end position="1397"/>
    </location>
</feature>
<feature type="binding site" evidence="21">
    <location>
        <begin position="141"/>
        <end position="142"/>
    </location>
    <ligand>
        <name>NAD(+)</name>
        <dbReference type="ChEBI" id="CHEBI:57540"/>
    </ligand>
</feature>
<dbReference type="Pfam" id="PF00275">
    <property type="entry name" value="EPSP_synthase"/>
    <property type="match status" value="1"/>
</dbReference>
<keyword evidence="29" id="KW-1185">Reference proteome</keyword>
<dbReference type="InterPro" id="IPR006264">
    <property type="entry name" value="EPSP_synthase"/>
</dbReference>
<keyword evidence="5 21" id="KW-0963">Cytoplasm</keyword>
<dbReference type="HAMAP" id="MF_00210">
    <property type="entry name" value="EPSP_synth"/>
    <property type="match status" value="1"/>
</dbReference>
<keyword evidence="11 21" id="KW-0862">Zinc</keyword>
<comment type="caution">
    <text evidence="21">Lacks conserved residue(s) required for the propagation of feature annotation.</text>
</comment>
<comment type="caution">
    <text evidence="28">The sequence shown here is derived from an EMBL/GenBank/DDBJ whole genome shotgun (WGS) entry which is preliminary data.</text>
</comment>
<evidence type="ECO:0000256" key="22">
    <source>
        <dbReference type="PIRNR" id="PIRNR000514"/>
    </source>
</evidence>
<feature type="binding site" evidence="21">
    <location>
        <position position="121"/>
    </location>
    <ligand>
        <name>NAD(+)</name>
        <dbReference type="ChEBI" id="CHEBI:57540"/>
    </ligand>
</feature>
<feature type="binding site" evidence="21">
    <location>
        <position position="154"/>
    </location>
    <ligand>
        <name>7-phospho-2-dehydro-3-deoxy-D-arabino-heptonate</name>
        <dbReference type="ChEBI" id="CHEBI:58394"/>
    </ligand>
</feature>
<feature type="binding site" evidence="21">
    <location>
        <position position="374"/>
    </location>
    <ligand>
        <name>7-phospho-2-dehydro-3-deoxy-D-arabino-heptonate</name>
        <dbReference type="ChEBI" id="CHEBI:58394"/>
    </ligand>
</feature>
<feature type="active site" description="For EPSP synthase activity" evidence="21">
    <location>
        <position position="845"/>
    </location>
</feature>
<keyword evidence="8 21" id="KW-0479">Metal-binding</keyword>
<dbReference type="InterPro" id="IPR018508">
    <property type="entry name" value="3-dehydroquinate_DH_AS"/>
</dbReference>
<feature type="binding site" evidence="21">
    <location>
        <position position="305"/>
    </location>
    <ligand>
        <name>7-phospho-2-dehydro-3-deoxy-D-arabino-heptonate</name>
        <dbReference type="ChEBI" id="CHEBI:58394"/>
    </ligand>
</feature>
<dbReference type="GO" id="GO:0008652">
    <property type="term" value="P:amino acid biosynthetic process"/>
    <property type="evidence" value="ECO:0007669"/>
    <property type="project" value="UniProtKB-KW"/>
</dbReference>
<feature type="active site" description="Schiff-base intermediate with substrate; for 3-dehydroquinate dehydratase activity" evidence="21">
    <location>
        <position position="1230"/>
    </location>
</feature>
<comment type="similarity">
    <text evidence="4">Belongs to the EPSP synthase family.</text>
</comment>
<dbReference type="GO" id="GO:0046872">
    <property type="term" value="F:metal ion binding"/>
    <property type="evidence" value="ECO:0007669"/>
    <property type="project" value="UniProtKB-UniRule"/>
</dbReference>
<dbReference type="FunFam" id="3.40.50.1970:FF:000007">
    <property type="entry name" value="Pentafunctional AROM polypeptide"/>
    <property type="match status" value="1"/>
</dbReference>
<dbReference type="GO" id="GO:0009073">
    <property type="term" value="P:aromatic amino acid family biosynthetic process"/>
    <property type="evidence" value="ECO:0007669"/>
    <property type="project" value="UniProtKB-UniRule"/>
</dbReference>
<dbReference type="PROSITE" id="PS01028">
    <property type="entry name" value="DEHYDROQUINASE_I"/>
    <property type="match status" value="1"/>
</dbReference>
<dbReference type="InterPro" id="IPR030960">
    <property type="entry name" value="DHQS/DOIS_N"/>
</dbReference>
<dbReference type="InterPro" id="IPR027417">
    <property type="entry name" value="P-loop_NTPase"/>
</dbReference>
<organism evidence="28 29">
    <name type="scientific">Imshaugia aleurites</name>
    <dbReference type="NCBI Taxonomy" id="172621"/>
    <lineage>
        <taxon>Eukaryota</taxon>
        <taxon>Fungi</taxon>
        <taxon>Dikarya</taxon>
        <taxon>Ascomycota</taxon>
        <taxon>Pezizomycotina</taxon>
        <taxon>Lecanoromycetes</taxon>
        <taxon>OSLEUM clade</taxon>
        <taxon>Lecanoromycetidae</taxon>
        <taxon>Lecanorales</taxon>
        <taxon>Lecanorineae</taxon>
        <taxon>Parmeliaceae</taxon>
        <taxon>Imshaugia</taxon>
    </lineage>
</organism>
<dbReference type="Pfam" id="PF24621">
    <property type="entry name" value="DHQS_C"/>
    <property type="match status" value="1"/>
</dbReference>
<comment type="function">
    <text evidence="20 21 22">The AROM polypeptide catalyzes 5 consecutive enzymatic reactions in prechorismate polyaromatic amino acid biosynthesis.</text>
</comment>
<comment type="similarity">
    <text evidence="21 22">In the 2nd section; belongs to the EPSP synthase family.</text>
</comment>
<feature type="binding site" evidence="21">
    <location>
        <position position="196"/>
    </location>
    <ligand>
        <name>Zn(2+)</name>
        <dbReference type="ChEBI" id="CHEBI:29105"/>
        <note>catalytic</note>
    </ligand>
</feature>
<dbReference type="Gene3D" id="3.20.20.70">
    <property type="entry name" value="Aldolase class I"/>
    <property type="match status" value="1"/>
</dbReference>
<dbReference type="InterPro" id="IPR041121">
    <property type="entry name" value="SDH_C"/>
</dbReference>
<sequence length="1616" mass="175217">MEPTVVPILRKENAITIDYNLWGSYIGQDLLKNVPSSTYVLITDTNLYDLYVPSFEKAFNHAASSIKAESRLLTYTIPPGETSKSRTTKAEVEDWMLSEERDPPLDTKSVLLALGGGVIGDMIGFVAATFKRGIRFVQIPTTLLAMVDSSIGGKTAIDTPAGKNLIGAFWQPSKIYIDLNFLNTLPTREFINGLAEVIKTAVISTTAMSKTNESKGEYETMKYKFEALEANANEIMAAIKISPEANGPRLSTIKAKLKDIVLGSVQVKAHVVSADEREGGLRNLLNFGHSIGHGIEGLLTPDVLHGECVAIGMVLEAELALHLGVLSGQAVARLRKCLANYGLPTSLKDAVVRERSGHKHCSVDQILSVMAVDKKNQGKKKRIVLLRGIGLVHEQQATVVADRDIRLVLSPSVRILPSIPDGSKVSCTPPGSKSISNRALVLAALAKGKCRIRNLLHSVDTEVMIGALKTMKCASFSSGTDSEGNYLLVTGNGGNLQASETDLYIENAGTAARFLATVTILAKPTSQAYSILTGNRRMNEGRPIKDLVDALRANGSSIECLGKDGHLPLKIAAAEGMDGGDIELDASFSSQYVSSILMTAPYAKKPVTLRLTGGPPISQLYIDMTTAMMRSFGVDVIKSTTEEHTYHIPQATYQNPPDYEVESDASSATYPLALAAINGTTCIVPNVGYGSLQGDAQFAVKVLKQMGCTVNQTKSSTTVTGPPKGNLKPIASIDMETMTDAFLTASVLAAVAHDSTGKSTTKITGIKNQHKKECDRIEAMEKELAKFGVTCRGFEDGIEIDGINPDELREPDGGVHCYDDHRVAMSNSVLATVAPHGAVITEKECVGKTWPGWWDTLRLSFNVAMQGVDVENQSKSKSRQPGIGNKSIYLIGMRGAGKTTTGQWVADLLYLSFVDLDSQLEMEAKQTIPEMIKESGWEGFRRQEIAILKRTMMEESKDHVFACGGGIVEIPEARKILIDFYKSGGLVILVQRNIEDVMAYLQLDKSRPAYVDDMRSVWERRKSWYVECSNYQHYSQKAPKDSLAQASKDLERFIGTITGKRRALEKIKTKAHSFFVSLTVPDIAAASDFLPEVVVGSDAVELRVDLLEDPQNPNAPPSIEYVAKQLAILHGSTSLPVIYTIRTQGQGGKFPDNAPLELVASLYMLALRMGVEFLDLEIQFPDSILRQISTAKGHTKIIASHHDSTNILSWENGSWMKFYNKALLYGDIVKLVGVATSQEDNLQLLQFRKSAKSNHETPLIAINMGLDGQLSRIQNAFLTPVSHPALPFKAAPGQLSAAEIRSALALHGAIKPMQYYLFGSPIAQSKSPAMHNTLFKVTGLPHTYSLFETSKAADLDQILQSASFGGASVTIPLKLDIVPRLDSISDDAKLIGAVNTIIADPSTPSSKNQGGQHLTGRNTDWQGMTRVLSNAGAQPSAQQSGLVIGGGGTARAAIYALHAMGYTPIYVLGRSKPKIQELASSFPEDYSLEVLHPAEQPLKMTSVPAAAISTIPADKPIDPAVKNFLDHWLFGVNGGDLRMERDGSRDGKVTVKQILLEMAYKPAVTDMMEMAAGGGWTTIPGLEVLAGQGWYQFEAWTGIEPLYEMVREACGLKKLT</sequence>
<evidence type="ECO:0000256" key="12">
    <source>
        <dbReference type="ARBA" id="ARBA00022840"/>
    </source>
</evidence>
<comment type="catalytic activity">
    <reaction evidence="21 22">
        <text>shikimate + NADP(+) = 3-dehydroshikimate + NADPH + H(+)</text>
        <dbReference type="Rhea" id="RHEA:17737"/>
        <dbReference type="ChEBI" id="CHEBI:15378"/>
        <dbReference type="ChEBI" id="CHEBI:16630"/>
        <dbReference type="ChEBI" id="CHEBI:36208"/>
        <dbReference type="ChEBI" id="CHEBI:57783"/>
        <dbReference type="ChEBI" id="CHEBI:58349"/>
        <dbReference type="EC" id="1.1.1.25"/>
    </reaction>
</comment>
<evidence type="ECO:0000256" key="3">
    <source>
        <dbReference type="ARBA" id="ARBA00004842"/>
    </source>
</evidence>
<feature type="binding site" evidence="21">
    <location>
        <begin position="282"/>
        <end position="286"/>
    </location>
    <ligand>
        <name>7-phospho-2-dehydro-3-deoxy-D-arabino-heptonate</name>
        <dbReference type="ChEBI" id="CHEBI:58394"/>
    </ligand>
</feature>
<comment type="similarity">
    <text evidence="21 22">In the 4th section; belongs to the type-I 3-dehydroquinase family.</text>
</comment>
<dbReference type="Gene3D" id="3.40.50.300">
    <property type="entry name" value="P-loop containing nucleotide triphosphate hydrolases"/>
    <property type="match status" value="1"/>
</dbReference>
<dbReference type="GO" id="GO:0004764">
    <property type="term" value="F:shikimate 3-dehydrogenase (NADP+) activity"/>
    <property type="evidence" value="ECO:0007669"/>
    <property type="project" value="UniProtKB-UniRule"/>
</dbReference>
<keyword evidence="14 21" id="KW-0560">Oxidoreductase</keyword>
<dbReference type="Pfam" id="PF08501">
    <property type="entry name" value="Shikimate_dh_N"/>
    <property type="match status" value="1"/>
</dbReference>
<dbReference type="SUPFAM" id="SSF56796">
    <property type="entry name" value="Dehydroquinate synthase-like"/>
    <property type="match status" value="1"/>
</dbReference>
<accession>A0A8H3FSY8</accession>
<name>A0A8H3FSY8_9LECA</name>
<evidence type="ECO:0000256" key="11">
    <source>
        <dbReference type="ARBA" id="ARBA00022833"/>
    </source>
</evidence>
<comment type="similarity">
    <text evidence="22">In the N-terminal section; belongs to the dehydroquinate synthase family.</text>
</comment>
<keyword evidence="13 21" id="KW-0521">NADP</keyword>
<dbReference type="InterPro" id="IPR031322">
    <property type="entry name" value="Shikimate/glucono_kinase"/>
</dbReference>
<dbReference type="CDD" id="cd00464">
    <property type="entry name" value="SK"/>
    <property type="match status" value="1"/>
</dbReference>
<feature type="domain" description="3-dehydroquinate synthase N-terminal" evidence="24">
    <location>
        <begin position="75"/>
        <end position="191"/>
    </location>
</feature>
<dbReference type="SUPFAM" id="SSF51569">
    <property type="entry name" value="Aldolase"/>
    <property type="match status" value="1"/>
</dbReference>
<dbReference type="Proteomes" id="UP000664534">
    <property type="component" value="Unassembled WGS sequence"/>
</dbReference>
<dbReference type="GO" id="GO:0003855">
    <property type="term" value="F:3-dehydroquinate dehydratase activity"/>
    <property type="evidence" value="ECO:0007669"/>
    <property type="project" value="UniProtKB-UniRule"/>
</dbReference>
<dbReference type="CDD" id="cd08195">
    <property type="entry name" value="DHQS"/>
    <property type="match status" value="1"/>
</dbReference>
<keyword evidence="15 21" id="KW-0057">Aromatic amino acid biosynthesis</keyword>
<dbReference type="Gene3D" id="3.65.10.10">
    <property type="entry name" value="Enolpyruvate transferase domain"/>
    <property type="match status" value="2"/>
</dbReference>
<comment type="similarity">
    <text evidence="21">In the N-terminal section; belongs to the sugar phosphate cyclases superfamily. Dehydroquinate synthase family.</text>
</comment>
<dbReference type="Pfam" id="PF01487">
    <property type="entry name" value="DHquinase_I"/>
    <property type="match status" value="1"/>
</dbReference>
<comment type="pathway">
    <text evidence="21 22">Metabolic intermediate biosynthesis; chorismate biosynthesis; chorismate from D-erythrose 4-phosphate and phosphoenolpyruvate: step 3/7.</text>
</comment>
<evidence type="ECO:0000313" key="28">
    <source>
        <dbReference type="EMBL" id="CAF9930537.1"/>
    </source>
</evidence>
<feature type="binding site" evidence="21">
    <location>
        <begin position="181"/>
        <end position="184"/>
    </location>
    <ligand>
        <name>NAD(+)</name>
        <dbReference type="ChEBI" id="CHEBI:57540"/>
    </ligand>
</feature>
<keyword evidence="10 21" id="KW-0418">Kinase</keyword>
<evidence type="ECO:0000259" key="23">
    <source>
        <dbReference type="Pfam" id="PF00275"/>
    </source>
</evidence>
<dbReference type="Pfam" id="PF01202">
    <property type="entry name" value="SKI"/>
    <property type="match status" value="1"/>
</dbReference>